<accession>A0ACB7EHB2</accession>
<comment type="caution">
    <text evidence="1">The sequence shown here is derived from an EMBL/GenBank/DDBJ whole genome shotgun (WGS) entry which is preliminary data.</text>
</comment>
<organism evidence="1 2">
    <name type="scientific">Nibea albiflora</name>
    <name type="common">Yellow drum</name>
    <name type="synonym">Corvina albiflora</name>
    <dbReference type="NCBI Taxonomy" id="240163"/>
    <lineage>
        <taxon>Eukaryota</taxon>
        <taxon>Metazoa</taxon>
        <taxon>Chordata</taxon>
        <taxon>Craniata</taxon>
        <taxon>Vertebrata</taxon>
        <taxon>Euteleostomi</taxon>
        <taxon>Actinopterygii</taxon>
        <taxon>Neopterygii</taxon>
        <taxon>Teleostei</taxon>
        <taxon>Neoteleostei</taxon>
        <taxon>Acanthomorphata</taxon>
        <taxon>Eupercaria</taxon>
        <taxon>Sciaenidae</taxon>
        <taxon>Nibea</taxon>
    </lineage>
</organism>
<evidence type="ECO:0000313" key="2">
    <source>
        <dbReference type="Proteomes" id="UP000805704"/>
    </source>
</evidence>
<proteinExistence type="predicted"/>
<keyword evidence="2" id="KW-1185">Reference proteome</keyword>
<dbReference type="EMBL" id="CM024795">
    <property type="protein sequence ID" value="KAG8001309.1"/>
    <property type="molecule type" value="Genomic_DNA"/>
</dbReference>
<evidence type="ECO:0000313" key="1">
    <source>
        <dbReference type="EMBL" id="KAG8001309.1"/>
    </source>
</evidence>
<protein>
    <submittedName>
        <fullName evidence="1">Protocadherin-20</fullName>
    </submittedName>
</protein>
<name>A0ACB7EHB2_NIBAL</name>
<reference evidence="1" key="1">
    <citation type="submission" date="2020-04" db="EMBL/GenBank/DDBJ databases">
        <title>A chromosome-scale assembly and high-density genetic map of the yellow drum (Nibea albiflora) genome.</title>
        <authorList>
            <person name="Xu D."/>
            <person name="Zhang W."/>
            <person name="Chen R."/>
            <person name="Tan P."/>
            <person name="Wang L."/>
            <person name="Song H."/>
            <person name="Tian L."/>
            <person name="Zhu Q."/>
            <person name="Wang B."/>
        </authorList>
    </citation>
    <scope>NUCLEOTIDE SEQUENCE</scope>
    <source>
        <strain evidence="1">ZJHYS-2018</strain>
    </source>
</reference>
<gene>
    <name evidence="1" type="primary">PCDH20</name>
    <name evidence="1" type="ORF">GBF38_006918</name>
</gene>
<dbReference type="Proteomes" id="UP000805704">
    <property type="component" value="Chromosome 7"/>
</dbReference>
<sequence length="720" mass="79905">MFNSRHTSLRKRGGIWGLFILVLYTSPHCCFANFSQAKELIYKIKEGLPKGTFIGAIGVDLNLDFTVEPPFLFNLPQKKVSEQYVNLNNTNGELYTSATEIDRESLCPDNTEGQQCLLSLDVFVLPQQYFQLIKVKIFIEDVNDNKPKFPVNEICISVPENTPVNARYAVEQSAVDPDLGLYGVQTYWLVNDFGVFTLDVEENDGGELTPFLIVTGALDRETQAEYITDIIAEDGGTPPELGAATLKIVITDVNDNCPQFTQSQINVTLYGNTTKGAHLARLHALDPDLGANAQISYAYSERVPRDTRSLFHLDKIRGVIKLAAKIDTGTATFYKLTILANGPGCIPAVATVTINIIKVVTGPPAVIPRYIAPEKDGVVTIKEAVDQGIPRRESIATVVLTVLDRNDNSPRFINKDFTFFVPENFPGYGEIGILSVTDADAGENGWVALSILNGSDIFLIDTGRGTLRAKTSLDREQQGTYQLWIEAVDGGEPALSCITLVTVLLLDVNDNPPIVLFPQSNQSYMLVLPNTLPGTSITEVYAVDKDTGMNAVIAYSIIKRKGGEPGSFDIDPETGNITLKRELSNRGLYSLLVKVSDHGQPEPLYSTVMVNFFVNETVSNESYIQSLLTREADIEVEERPWYVGQMREGPERYELFPCQLVLIVLSVICVVLFSLVVMLISYICCKRFKKHRKKRSEEIPLKKNDSKHVVNRKLRQISNI</sequence>